<dbReference type="EC" id="2.4.1.-" evidence="11"/>
<dbReference type="InterPro" id="IPR005599">
    <property type="entry name" value="GPI_mannosylTrfase"/>
</dbReference>
<evidence type="ECO:0000256" key="12">
    <source>
        <dbReference type="SAM" id="MobiDB-lite"/>
    </source>
</evidence>
<name>A0ABM1EQS2_PRICU</name>
<feature type="transmembrane region" description="Helical" evidence="11">
    <location>
        <begin position="428"/>
        <end position="444"/>
    </location>
</feature>
<accession>A0ABM1EQS2</accession>
<dbReference type="RefSeq" id="XP_014674543.1">
    <property type="nucleotide sequence ID" value="XM_014819057.1"/>
</dbReference>
<feature type="region of interest" description="Disordered" evidence="12">
    <location>
        <begin position="1"/>
        <end position="49"/>
    </location>
</feature>
<evidence type="ECO:0000256" key="7">
    <source>
        <dbReference type="ARBA" id="ARBA00022824"/>
    </source>
</evidence>
<comment type="similarity">
    <text evidence="10">Belongs to the glycosyltransferase 22 family. PIGZ subfamily.</text>
</comment>
<comment type="pathway">
    <text evidence="2">Glycolipid biosynthesis; glycosylphosphatidylinositol-anchor biosynthesis.</text>
</comment>
<keyword evidence="3" id="KW-0337">GPI-anchor biosynthesis</keyword>
<protein>
    <recommendedName>
        <fullName evidence="11">Mannosyltransferase</fullName>
        <ecNumber evidence="11">2.4.1.-</ecNumber>
    </recommendedName>
</protein>
<evidence type="ECO:0000256" key="8">
    <source>
        <dbReference type="ARBA" id="ARBA00022989"/>
    </source>
</evidence>
<evidence type="ECO:0000313" key="14">
    <source>
        <dbReference type="RefSeq" id="XP_014674543.1"/>
    </source>
</evidence>
<feature type="transmembrane region" description="Helical" evidence="11">
    <location>
        <begin position="456"/>
        <end position="475"/>
    </location>
</feature>
<evidence type="ECO:0000256" key="2">
    <source>
        <dbReference type="ARBA" id="ARBA00004687"/>
    </source>
</evidence>
<sequence>MMRHRPTSTRRRPGENGHGGGGHGARSHTLGRGGGWREDESGEDEEKEEECGFHPHTLWVLTALTLALRLNVVRQKQNWWILHPDEVFQSVEVAHTEAYGYGFRPYEYLDAPAVNGSAAERQRAALGMYSMRSFLHPHIYALLFTATRWLCFDANPFQVSKLFHTTVAASLPVAVHRFTKSALRSTDVATVAAAAVAFSPQLMVLGTHAFVNSLLSPVVFFLLAVLFEKLRATCDEYDFESCQELDSGQRQFVGHRVGDGSGRTADDGRIAAAAVDKNQNSTIKTHVGGARQGRLARHLAVFACGAALGVVCYVRLDVAALLAVSVALYWLPRLRTLLPCFATLAVGFAVGFLVGCGDDYVRYGVFGVSPRQWFAFNVREGHAARLFGWQGAGKYLEDVFLENAVVAAMFASPALTLLCRTQARRSHLLMWATALLLLALYSAQRHKEPRFVHNVIVLQTIAASAALVAVVRATLGRRRRSGALYALMAAFVVNGCCHLPDSRSPYNGKWSYASATTSQDVNECLFYVGQQPDVTGVVVDYTIHLTGGYTLLHRDVPLIARTHYEYREWSAAARVRTPSRGYLRDATVAVATIDDIADFVSVENAPLLLRRVASRPEYNYAVVRGDGSRLLPVGFARAHTARRYSVLRRQGGRAERALLHLAEGIPVGSNATVLEYEASWLMTFGHHRQAIVRLRHAIALGSTRRRPYQLLYTAYTGLGAASDARAAMRECAAAHGEQVCRTPQAKVVLHQEYNLDL</sequence>
<evidence type="ECO:0000256" key="10">
    <source>
        <dbReference type="ARBA" id="ARBA00038466"/>
    </source>
</evidence>
<dbReference type="GeneID" id="106814710"/>
<dbReference type="Pfam" id="PF03901">
    <property type="entry name" value="Glyco_transf_22"/>
    <property type="match status" value="1"/>
</dbReference>
<feature type="transmembrane region" description="Helical" evidence="11">
    <location>
        <begin position="336"/>
        <end position="356"/>
    </location>
</feature>
<evidence type="ECO:0000256" key="11">
    <source>
        <dbReference type="RuleBase" id="RU363075"/>
    </source>
</evidence>
<evidence type="ECO:0000256" key="9">
    <source>
        <dbReference type="ARBA" id="ARBA00023136"/>
    </source>
</evidence>
<evidence type="ECO:0000256" key="5">
    <source>
        <dbReference type="ARBA" id="ARBA00022679"/>
    </source>
</evidence>
<dbReference type="PANTHER" id="PTHR22760:SF3">
    <property type="entry name" value="GPI MANNOSYLTRANSFERASE 4"/>
    <property type="match status" value="1"/>
</dbReference>
<keyword evidence="4 11" id="KW-0328">Glycosyltransferase</keyword>
<evidence type="ECO:0000256" key="1">
    <source>
        <dbReference type="ARBA" id="ARBA00004477"/>
    </source>
</evidence>
<evidence type="ECO:0000256" key="3">
    <source>
        <dbReference type="ARBA" id="ARBA00022502"/>
    </source>
</evidence>
<keyword evidence="5" id="KW-0808">Transferase</keyword>
<feature type="compositionally biased region" description="Acidic residues" evidence="12">
    <location>
        <begin position="40"/>
        <end position="49"/>
    </location>
</feature>
<comment type="subcellular location">
    <subcellularLocation>
        <location evidence="1 11">Endoplasmic reticulum membrane</location>
        <topology evidence="1 11">Multi-pass membrane protein</topology>
    </subcellularLocation>
</comment>
<dbReference type="Proteomes" id="UP000695022">
    <property type="component" value="Unplaced"/>
</dbReference>
<feature type="transmembrane region" description="Helical" evidence="11">
    <location>
        <begin position="299"/>
        <end position="330"/>
    </location>
</feature>
<keyword evidence="8 11" id="KW-1133">Transmembrane helix</keyword>
<keyword evidence="7 11" id="KW-0256">Endoplasmic reticulum</keyword>
<evidence type="ECO:0000256" key="4">
    <source>
        <dbReference type="ARBA" id="ARBA00022676"/>
    </source>
</evidence>
<feature type="transmembrane region" description="Helical" evidence="11">
    <location>
        <begin position="209"/>
        <end position="227"/>
    </location>
</feature>
<keyword evidence="6 11" id="KW-0812">Transmembrane</keyword>
<evidence type="ECO:0000313" key="13">
    <source>
        <dbReference type="Proteomes" id="UP000695022"/>
    </source>
</evidence>
<organism evidence="13 14">
    <name type="scientific">Priapulus caudatus</name>
    <name type="common">Priapulid worm</name>
    <dbReference type="NCBI Taxonomy" id="37621"/>
    <lineage>
        <taxon>Eukaryota</taxon>
        <taxon>Metazoa</taxon>
        <taxon>Ecdysozoa</taxon>
        <taxon>Scalidophora</taxon>
        <taxon>Priapulida</taxon>
        <taxon>Priapulimorpha</taxon>
        <taxon>Priapulimorphida</taxon>
        <taxon>Priapulidae</taxon>
        <taxon>Priapulus</taxon>
    </lineage>
</organism>
<gene>
    <name evidence="14" type="primary">LOC106814710</name>
</gene>
<keyword evidence="9 11" id="KW-0472">Membrane</keyword>
<proteinExistence type="inferred from homology"/>
<evidence type="ECO:0000256" key="6">
    <source>
        <dbReference type="ARBA" id="ARBA00022692"/>
    </source>
</evidence>
<reference evidence="14" key="1">
    <citation type="submission" date="2025-08" db="UniProtKB">
        <authorList>
            <consortium name="RefSeq"/>
        </authorList>
    </citation>
    <scope>IDENTIFICATION</scope>
</reference>
<keyword evidence="13" id="KW-1185">Reference proteome</keyword>
<feature type="compositionally biased region" description="Basic residues" evidence="12">
    <location>
        <begin position="1"/>
        <end position="11"/>
    </location>
</feature>
<dbReference type="PANTHER" id="PTHR22760">
    <property type="entry name" value="GLYCOSYLTRANSFERASE"/>
    <property type="match status" value="1"/>
</dbReference>